<proteinExistence type="predicted"/>
<protein>
    <submittedName>
        <fullName evidence="1">Chaperone modulator CbpM</fullName>
    </submittedName>
</protein>
<dbReference type="Pfam" id="PF13591">
    <property type="entry name" value="MerR_2"/>
    <property type="match status" value="1"/>
</dbReference>
<dbReference type="EMBL" id="JBHTLI010000001">
    <property type="protein sequence ID" value="MFD1094370.1"/>
    <property type="molecule type" value="Genomic_DNA"/>
</dbReference>
<name>A0ABW3NNN2_9FLAO</name>
<dbReference type="RefSeq" id="WP_380742152.1">
    <property type="nucleotide sequence ID" value="NZ_JBHTLI010000001.1"/>
</dbReference>
<keyword evidence="2" id="KW-1185">Reference proteome</keyword>
<sequence>MNLEDLIATEEICTIYKVEHTFISSLHESGIIEIVTVEEKEYVRSENLGQFERMMRLHQDLNINPEGLAAVKHLLDRLEELQQINQQLRNRLGLYE</sequence>
<reference evidence="2" key="1">
    <citation type="journal article" date="2019" name="Int. J. Syst. Evol. Microbiol.">
        <title>The Global Catalogue of Microorganisms (GCM) 10K type strain sequencing project: providing services to taxonomists for standard genome sequencing and annotation.</title>
        <authorList>
            <consortium name="The Broad Institute Genomics Platform"/>
            <consortium name="The Broad Institute Genome Sequencing Center for Infectious Disease"/>
            <person name="Wu L."/>
            <person name="Ma J."/>
        </authorList>
    </citation>
    <scope>NUCLEOTIDE SEQUENCE [LARGE SCALE GENOMIC DNA]</scope>
    <source>
        <strain evidence="2">CCUG 64793</strain>
    </source>
</reference>
<dbReference type="Proteomes" id="UP001597131">
    <property type="component" value="Unassembled WGS sequence"/>
</dbReference>
<dbReference type="Gene3D" id="1.10.1660.10">
    <property type="match status" value="1"/>
</dbReference>
<organism evidence="1 2">
    <name type="scientific">Salegentibacter chungangensis</name>
    <dbReference type="NCBI Taxonomy" id="1335724"/>
    <lineage>
        <taxon>Bacteria</taxon>
        <taxon>Pseudomonadati</taxon>
        <taxon>Bacteroidota</taxon>
        <taxon>Flavobacteriia</taxon>
        <taxon>Flavobacteriales</taxon>
        <taxon>Flavobacteriaceae</taxon>
        <taxon>Salegentibacter</taxon>
    </lineage>
</organism>
<evidence type="ECO:0000313" key="2">
    <source>
        <dbReference type="Proteomes" id="UP001597131"/>
    </source>
</evidence>
<gene>
    <name evidence="1" type="ORF">ACFQ3Q_01290</name>
</gene>
<accession>A0ABW3NNN2</accession>
<evidence type="ECO:0000313" key="1">
    <source>
        <dbReference type="EMBL" id="MFD1094370.1"/>
    </source>
</evidence>
<comment type="caution">
    <text evidence="1">The sequence shown here is derived from an EMBL/GenBank/DDBJ whole genome shotgun (WGS) entry which is preliminary data.</text>
</comment>